<sequence length="366" mass="41988">TGTAFITFKSQSSAQLCSQSISHSESQLCHTELAPEPRDVLWANHTVSANGKWVRRIIVNLSLWALTILWLFPSTYFVSFASYDKLSERWPFLVIVGTANPWLKSIIQNVLPSILISLFMVAMPNIFLGISTWECFSSYSALESAVVNRYYRFAIFNVLFVFLLGFAFIEVILEVIQTPTSITSVLAKNLPQGAAFFINYVILQTASHGLEIAQVGSSLFHSFIFANRWYARTPRDLQHARRPWAFPFYYYFPTHILVLVICITYSMINSLILLCGVMYYGIGLVVYKYQFAFVYVKRYEYNGKYWRYVFRYVSDGLLIFQLSMIGILALKQAFSPSIGLVPLLGITVAFKVVCRSKFRDRMKYIP</sequence>
<feature type="transmembrane region" description="Helical" evidence="1">
    <location>
        <begin position="248"/>
        <end position="272"/>
    </location>
</feature>
<dbReference type="PANTHER" id="PTHR13018">
    <property type="entry name" value="PROBABLE MEMBRANE PROTEIN DUF221-RELATED"/>
    <property type="match status" value="1"/>
</dbReference>
<dbReference type="GO" id="GO:0005227">
    <property type="term" value="F:calcium-activated cation channel activity"/>
    <property type="evidence" value="ECO:0007669"/>
    <property type="project" value="InterPro"/>
</dbReference>
<feature type="transmembrane region" description="Helical" evidence="1">
    <location>
        <begin position="57"/>
        <end position="78"/>
    </location>
</feature>
<name>A0A1Y1YV51_9FUNG</name>
<keyword evidence="1" id="KW-1133">Transmembrane helix</keyword>
<dbReference type="GO" id="GO:0005886">
    <property type="term" value="C:plasma membrane"/>
    <property type="evidence" value="ECO:0007669"/>
    <property type="project" value="TreeGrafter"/>
</dbReference>
<dbReference type="AlphaFoldDB" id="A0A1Y1YV51"/>
<evidence type="ECO:0000259" key="3">
    <source>
        <dbReference type="Pfam" id="PF14703"/>
    </source>
</evidence>
<keyword evidence="1" id="KW-0472">Membrane</keyword>
<evidence type="ECO:0000256" key="1">
    <source>
        <dbReference type="SAM" id="Phobius"/>
    </source>
</evidence>
<feature type="transmembrane region" description="Helical" evidence="1">
    <location>
        <begin position="114"/>
        <end position="133"/>
    </location>
</feature>
<feature type="transmembrane region" description="Helical" evidence="1">
    <location>
        <begin position="153"/>
        <end position="173"/>
    </location>
</feature>
<accession>A0A1Y1YV51</accession>
<feature type="non-terminal residue" evidence="4">
    <location>
        <position position="366"/>
    </location>
</feature>
<organism evidence="4 5">
    <name type="scientific">Basidiobolus meristosporus CBS 931.73</name>
    <dbReference type="NCBI Taxonomy" id="1314790"/>
    <lineage>
        <taxon>Eukaryota</taxon>
        <taxon>Fungi</taxon>
        <taxon>Fungi incertae sedis</taxon>
        <taxon>Zoopagomycota</taxon>
        <taxon>Entomophthoromycotina</taxon>
        <taxon>Basidiobolomycetes</taxon>
        <taxon>Basidiobolales</taxon>
        <taxon>Basidiobolaceae</taxon>
        <taxon>Basidiobolus</taxon>
    </lineage>
</organism>
<evidence type="ECO:0000313" key="5">
    <source>
        <dbReference type="Proteomes" id="UP000193498"/>
    </source>
</evidence>
<dbReference type="Proteomes" id="UP000193498">
    <property type="component" value="Unassembled WGS sequence"/>
</dbReference>
<feature type="non-terminal residue" evidence="4">
    <location>
        <position position="1"/>
    </location>
</feature>
<dbReference type="InterPro" id="IPR045122">
    <property type="entry name" value="Csc1-like"/>
</dbReference>
<evidence type="ECO:0000313" key="4">
    <source>
        <dbReference type="EMBL" id="ORY01920.1"/>
    </source>
</evidence>
<proteinExistence type="predicted"/>
<evidence type="ECO:0000259" key="2">
    <source>
        <dbReference type="Pfam" id="PF02714"/>
    </source>
</evidence>
<feature type="transmembrane region" description="Helical" evidence="1">
    <location>
        <begin position="336"/>
        <end position="354"/>
    </location>
</feature>
<reference evidence="4 5" key="1">
    <citation type="submission" date="2016-07" db="EMBL/GenBank/DDBJ databases">
        <title>Pervasive Adenine N6-methylation of Active Genes in Fungi.</title>
        <authorList>
            <consortium name="DOE Joint Genome Institute"/>
            <person name="Mondo S.J."/>
            <person name="Dannebaum R.O."/>
            <person name="Kuo R.C."/>
            <person name="Labutti K."/>
            <person name="Haridas S."/>
            <person name="Kuo A."/>
            <person name="Salamov A."/>
            <person name="Ahrendt S.R."/>
            <person name="Lipzen A."/>
            <person name="Sullivan W."/>
            <person name="Andreopoulos W.B."/>
            <person name="Clum A."/>
            <person name="Lindquist E."/>
            <person name="Daum C."/>
            <person name="Ramamoorthy G.K."/>
            <person name="Gryganskyi A."/>
            <person name="Culley D."/>
            <person name="Magnuson J.K."/>
            <person name="James T.Y."/>
            <person name="O'Malley M.A."/>
            <person name="Stajich J.E."/>
            <person name="Spatafora J.W."/>
            <person name="Visel A."/>
            <person name="Grigoriev I.V."/>
        </authorList>
    </citation>
    <scope>NUCLEOTIDE SEQUENCE [LARGE SCALE GENOMIC DNA]</scope>
    <source>
        <strain evidence="4 5">CBS 931.73</strain>
    </source>
</reference>
<dbReference type="InParanoid" id="A0A1Y1YV51"/>
<dbReference type="Pfam" id="PF02714">
    <property type="entry name" value="RSN1_7TM"/>
    <property type="match status" value="1"/>
</dbReference>
<dbReference type="Pfam" id="PF14703">
    <property type="entry name" value="PHM7_cyt"/>
    <property type="match status" value="1"/>
</dbReference>
<keyword evidence="5" id="KW-1185">Reference proteome</keyword>
<feature type="transmembrane region" description="Helical" evidence="1">
    <location>
        <begin position="308"/>
        <end position="330"/>
    </location>
</feature>
<comment type="caution">
    <text evidence="4">The sequence shown here is derived from an EMBL/GenBank/DDBJ whole genome shotgun (WGS) entry which is preliminary data.</text>
</comment>
<keyword evidence="1" id="KW-0812">Transmembrane</keyword>
<dbReference type="OrthoDB" id="1689567at2759"/>
<feature type="domain" description="CSC1/OSCA1-like cytosolic" evidence="3">
    <location>
        <begin position="1"/>
        <end position="44"/>
    </location>
</feature>
<dbReference type="EMBL" id="MCFE01000063">
    <property type="protein sequence ID" value="ORY01920.1"/>
    <property type="molecule type" value="Genomic_DNA"/>
</dbReference>
<dbReference type="PANTHER" id="PTHR13018:SF5">
    <property type="entry name" value="RE44586P"/>
    <property type="match status" value="1"/>
</dbReference>
<feature type="domain" description="CSC1/OSCA1-like 7TM region" evidence="2">
    <location>
        <begin position="55"/>
        <end position="327"/>
    </location>
</feature>
<dbReference type="InterPro" id="IPR003864">
    <property type="entry name" value="CSC1/OSCA1-like_7TM"/>
</dbReference>
<gene>
    <name evidence="4" type="ORF">K493DRAFT_189757</name>
</gene>
<protein>
    <submittedName>
        <fullName evidence="4">DUF221-domain-containing protein</fullName>
    </submittedName>
</protein>
<dbReference type="InterPro" id="IPR027815">
    <property type="entry name" value="CSC1/OSCA1-like_cyt"/>
</dbReference>